<name>A0ABN9PHB7_9DINO</name>
<organism evidence="2 3">
    <name type="scientific">Prorocentrum cordatum</name>
    <dbReference type="NCBI Taxonomy" id="2364126"/>
    <lineage>
        <taxon>Eukaryota</taxon>
        <taxon>Sar</taxon>
        <taxon>Alveolata</taxon>
        <taxon>Dinophyceae</taxon>
        <taxon>Prorocentrales</taxon>
        <taxon>Prorocentraceae</taxon>
        <taxon>Prorocentrum</taxon>
    </lineage>
</organism>
<gene>
    <name evidence="2" type="ORF">PCOR1329_LOCUS1861</name>
</gene>
<evidence type="ECO:0000313" key="3">
    <source>
        <dbReference type="Proteomes" id="UP001189429"/>
    </source>
</evidence>
<feature type="non-terminal residue" evidence="2">
    <location>
        <position position="1"/>
    </location>
</feature>
<sequence length="972" mass="101713">GVSTGFVVWAGRPTCPHCECSPVLNCPPLTCSTGDVAYTSPLTPFTLALTCACVAFVAFSAGRLIGVRARTELNPEDLDATARAQVAQYRSKVGDFCVVRYNVGGPYLYHERLVTYLPPGAGLTVSVTTPDGDEYEEVWSMPDIVEWEPLPNRQQGGVLLGRPGARYYRFRAGAMPTAASLTASTTAAAARLGQPAPVGPVAPALGGRIAELPAGGALPGAPVAGGAVAPPGAVPGPPAAAAAAALGGVAPAAGLGGLVAALGGPAAGAPAGVLVPAPPPAAASAAAGAAAAAAPGAGAAPVGAAVGAPWLAAAGAAAAAAPPPAAFGGVPAAAVPAGGHVQDARTLPVVYDMVGNRRREFRDAVLACREDQWEGWPVRGPRTTHCVLRYIVDHGGTPTGMHSRWRSEARLQEHEPGVQEHERACRALEELLCFDQCNGANLAAAELLTRTIQVQQERYRDRSAGGSASGGPDSVDTHLFMGSELTRGGGQRDSLTETPVDRDASAGPINREVFDALGHSGRQRDIFPLPPLHRDHAGAAGRHDLSRVTRRRGAATKHILDWGDECIDALNDLYGHQDRPAVPANAGQRHAVDHVESRVRALGKPPPEAGFREGALRELLAGTGIYQTGDLSSRRPYVKESISWPSPDLQPVPLAACLGEAESEWLGRWQSTLLRPDRPAAAERAEFCPHGPFFDPSLFSKPLLYADFVAKLLARGMVELRGDCDAATVGCFFVAKKNKKLRVIFDTRYANLFFGRPARAALPTATALAAFENPGHDTYLASGDIDSAFYRLRLPDGLSSYFRLPALDAGLLGITHLDGAPLARGARVQPCVCVLPMGWSHALALCQGVLRRAMDTAGFTVDQCVEDGKAGVVVDREGALAVAGYVDNYAALGRSPALVDQAALAVARVLTEKGLLTHDEEPAARDATFVGLELKRGRHLSIKARSIWRLRFGLDALLRRGICSGDALRVIV</sequence>
<dbReference type="EMBL" id="CAUYUJ010000451">
    <property type="protein sequence ID" value="CAK0790615.1"/>
    <property type="molecule type" value="Genomic_DNA"/>
</dbReference>
<keyword evidence="3" id="KW-1185">Reference proteome</keyword>
<reference evidence="2" key="1">
    <citation type="submission" date="2023-10" db="EMBL/GenBank/DDBJ databases">
        <authorList>
            <person name="Chen Y."/>
            <person name="Shah S."/>
            <person name="Dougan E. K."/>
            <person name="Thang M."/>
            <person name="Chan C."/>
        </authorList>
    </citation>
    <scope>NUCLEOTIDE SEQUENCE [LARGE SCALE GENOMIC DNA]</scope>
</reference>
<comment type="caution">
    <text evidence="2">The sequence shown here is derived from an EMBL/GenBank/DDBJ whole genome shotgun (WGS) entry which is preliminary data.</text>
</comment>
<dbReference type="InterPro" id="IPR043502">
    <property type="entry name" value="DNA/RNA_pol_sf"/>
</dbReference>
<dbReference type="Proteomes" id="UP001189429">
    <property type="component" value="Unassembled WGS sequence"/>
</dbReference>
<evidence type="ECO:0000313" key="2">
    <source>
        <dbReference type="EMBL" id="CAK0790615.1"/>
    </source>
</evidence>
<evidence type="ECO:0000256" key="1">
    <source>
        <dbReference type="SAM" id="MobiDB-lite"/>
    </source>
</evidence>
<evidence type="ECO:0008006" key="4">
    <source>
        <dbReference type="Google" id="ProtNLM"/>
    </source>
</evidence>
<proteinExistence type="predicted"/>
<protein>
    <recommendedName>
        <fullName evidence="4">Reverse transcriptase domain-containing protein</fullName>
    </recommendedName>
</protein>
<feature type="non-terminal residue" evidence="2">
    <location>
        <position position="972"/>
    </location>
</feature>
<feature type="region of interest" description="Disordered" evidence="1">
    <location>
        <begin position="459"/>
        <end position="508"/>
    </location>
</feature>
<dbReference type="SUPFAM" id="SSF56672">
    <property type="entry name" value="DNA/RNA polymerases"/>
    <property type="match status" value="1"/>
</dbReference>
<accession>A0ABN9PHB7</accession>